<keyword evidence="3" id="KW-1185">Reference proteome</keyword>
<feature type="compositionally biased region" description="Low complexity" evidence="1">
    <location>
        <begin position="1"/>
        <end position="12"/>
    </location>
</feature>
<evidence type="ECO:0000256" key="1">
    <source>
        <dbReference type="SAM" id="MobiDB-lite"/>
    </source>
</evidence>
<dbReference type="Proteomes" id="UP001314170">
    <property type="component" value="Unassembled WGS sequence"/>
</dbReference>
<accession>A0AAV1RDS4</accession>
<dbReference type="EMBL" id="CAWUPB010000936">
    <property type="protein sequence ID" value="CAK7333993.1"/>
    <property type="molecule type" value="Genomic_DNA"/>
</dbReference>
<sequence>MVARAPIPSCLLEPPPPHIHDTTLSLQTSIDSVEQYSNDHERVDHTGRQTSSNMNKTEAAVGNPIILDLRSAPPPQWPLGKNSIKEDVPHKVSLGQLPQVSVDGLSTFDTRHGSQTVNLKEQNGVVHLDVTVHAQASQESDNTTSERLQPPDTRLIKLKETDIAEASHLVFRNRDQPKFLGGQTGEKLNEAVVGTNVMHDMVIEGNRHIMVYNHPGSMHVTIDIPPKALHFAGQKGANPVVLICDPHGVHDTIANISQIMKEQETLSVQLLSVGVKERWKERSNSAVGNHENEGNHIFGINTGKEASYFSILDGLEDESLDRNIQRVSWQGSLSDNDSFDINDSSPLLTRSQSSDRIDVEQEDRVQGKAIKVVSKLRSVL</sequence>
<evidence type="ECO:0000313" key="2">
    <source>
        <dbReference type="EMBL" id="CAK7333993.1"/>
    </source>
</evidence>
<name>A0AAV1RDS4_9ROSI</name>
<evidence type="ECO:0000313" key="3">
    <source>
        <dbReference type="Proteomes" id="UP001314170"/>
    </source>
</evidence>
<reference evidence="2 3" key="1">
    <citation type="submission" date="2024-01" db="EMBL/GenBank/DDBJ databases">
        <authorList>
            <person name="Waweru B."/>
        </authorList>
    </citation>
    <scope>NUCLEOTIDE SEQUENCE [LARGE SCALE GENOMIC DNA]</scope>
</reference>
<dbReference type="AlphaFoldDB" id="A0AAV1RDS4"/>
<organism evidence="2 3">
    <name type="scientific">Dovyalis caffra</name>
    <dbReference type="NCBI Taxonomy" id="77055"/>
    <lineage>
        <taxon>Eukaryota</taxon>
        <taxon>Viridiplantae</taxon>
        <taxon>Streptophyta</taxon>
        <taxon>Embryophyta</taxon>
        <taxon>Tracheophyta</taxon>
        <taxon>Spermatophyta</taxon>
        <taxon>Magnoliopsida</taxon>
        <taxon>eudicotyledons</taxon>
        <taxon>Gunneridae</taxon>
        <taxon>Pentapetalae</taxon>
        <taxon>rosids</taxon>
        <taxon>fabids</taxon>
        <taxon>Malpighiales</taxon>
        <taxon>Salicaceae</taxon>
        <taxon>Flacourtieae</taxon>
        <taxon>Dovyalis</taxon>
    </lineage>
</organism>
<gene>
    <name evidence="2" type="ORF">DCAF_LOCUS9724</name>
</gene>
<feature type="region of interest" description="Disordered" evidence="1">
    <location>
        <begin position="1"/>
        <end position="23"/>
    </location>
</feature>
<comment type="caution">
    <text evidence="2">The sequence shown here is derived from an EMBL/GenBank/DDBJ whole genome shotgun (WGS) entry which is preliminary data.</text>
</comment>
<protein>
    <submittedName>
        <fullName evidence="2">Uncharacterized protein</fullName>
    </submittedName>
</protein>
<proteinExistence type="predicted"/>